<evidence type="ECO:0000313" key="10">
    <source>
        <dbReference type="EMBL" id="OBZ88614.1"/>
    </source>
</evidence>
<evidence type="ECO:0000256" key="6">
    <source>
        <dbReference type="ARBA" id="ARBA00023065"/>
    </source>
</evidence>
<keyword evidence="5 9" id="KW-1133">Transmembrane helix</keyword>
<comment type="caution">
    <text evidence="10">The sequence shown here is derived from an EMBL/GenBank/DDBJ whole genome shotgun (WGS) entry which is preliminary data.</text>
</comment>
<comment type="subcellular location">
    <subcellularLocation>
        <location evidence="1">Cell membrane</location>
        <topology evidence="1">Multi-pass membrane protein</topology>
    </subcellularLocation>
</comment>
<organism evidence="10 11">
    <name type="scientific">Choanephora cucurbitarum</name>
    <dbReference type="NCBI Taxonomy" id="101091"/>
    <lineage>
        <taxon>Eukaryota</taxon>
        <taxon>Fungi</taxon>
        <taxon>Fungi incertae sedis</taxon>
        <taxon>Mucoromycota</taxon>
        <taxon>Mucoromycotina</taxon>
        <taxon>Mucoromycetes</taxon>
        <taxon>Mucorales</taxon>
        <taxon>Mucorineae</taxon>
        <taxon>Choanephoraceae</taxon>
        <taxon>Choanephoroideae</taxon>
        <taxon>Choanephora</taxon>
    </lineage>
</organism>
<dbReference type="GO" id="GO:0005254">
    <property type="term" value="F:chloride channel activity"/>
    <property type="evidence" value="ECO:0007669"/>
    <property type="project" value="InterPro"/>
</dbReference>
<dbReference type="AlphaFoldDB" id="A0A1C7NMX1"/>
<feature type="compositionally biased region" description="Acidic residues" evidence="8">
    <location>
        <begin position="320"/>
        <end position="329"/>
    </location>
</feature>
<dbReference type="Pfam" id="PF25539">
    <property type="entry name" value="Bestrophin_2"/>
    <property type="match status" value="2"/>
</dbReference>
<dbReference type="PANTHER" id="PTHR33281:SF19">
    <property type="entry name" value="VOLTAGE-DEPENDENT ANION CHANNEL-FORMING PROTEIN YNEE"/>
    <property type="match status" value="1"/>
</dbReference>
<dbReference type="PANTHER" id="PTHR33281">
    <property type="entry name" value="UPF0187 PROTEIN YNEE"/>
    <property type="match status" value="1"/>
</dbReference>
<feature type="region of interest" description="Disordered" evidence="8">
    <location>
        <begin position="295"/>
        <end position="344"/>
    </location>
</feature>
<gene>
    <name evidence="10" type="ORF">A0J61_03329</name>
</gene>
<dbReference type="EMBL" id="LUGH01000141">
    <property type="protein sequence ID" value="OBZ88614.1"/>
    <property type="molecule type" value="Genomic_DNA"/>
</dbReference>
<keyword evidence="6" id="KW-0406">Ion transport</keyword>
<dbReference type="InParanoid" id="A0A1C7NMX1"/>
<evidence type="ECO:0000256" key="7">
    <source>
        <dbReference type="ARBA" id="ARBA00023136"/>
    </source>
</evidence>
<protein>
    <recommendedName>
        <fullName evidence="12">Bestrophin, RFP-TM, chloride channel-domain-containing protein</fullName>
    </recommendedName>
</protein>
<keyword evidence="11" id="KW-1185">Reference proteome</keyword>
<evidence type="ECO:0000256" key="5">
    <source>
        <dbReference type="ARBA" id="ARBA00022989"/>
    </source>
</evidence>
<keyword evidence="2" id="KW-0813">Transport</keyword>
<sequence>MPSVQAYTVEGYSYLKRPTFLGSFTIYIRHQFAWPDVLRWEGSVLLPTLPGVVGMTGFSCLICLLHLHLGVSISVPVSVLGTVSVALGLLLAFRVNTAYDRYWEGRKLIQTVMATIRNVARQVWINIPEETEQDHLEKMRCIKLLLAFFVATKHHLRHEYGTHYYDLETLLPPKWEPISVAKGKSKATGHNATVPVTSRTVEIKKTLRNRNGPNDPQETKKASFDLLHNAPAIMVSLTDSIKPKHHDGYMQADDPTHIANIRRSLIQQEFPDSDLAEASAVQIQRNMVGLDTSVADEEQQQEEHSLLDEENDGGSSGSDSEQETPEVQEEGSRPKPQRLTSSEEVLHTIRHRFHRQHRRTHRRHLDHSKFTSEEDLPYQGDSDLSLPLEILFRVALFINQAKAANKIESSLVSVTTSSLDTLVNTLTAFERIVHTPIPRAYNIHLKQAVVLYIFFLPFALVDSIAWLTAPIVALVSFTLFGIEAIGAEIENPFGYDANDLPLNKYCDELKKEVEYIIYHIPTHSTSILLDGQ</sequence>
<feature type="transmembrane region" description="Helical" evidence="9">
    <location>
        <begin position="73"/>
        <end position="93"/>
    </location>
</feature>
<proteinExistence type="predicted"/>
<evidence type="ECO:0000256" key="3">
    <source>
        <dbReference type="ARBA" id="ARBA00022475"/>
    </source>
</evidence>
<evidence type="ECO:0000256" key="8">
    <source>
        <dbReference type="SAM" id="MobiDB-lite"/>
    </source>
</evidence>
<evidence type="ECO:0000313" key="11">
    <source>
        <dbReference type="Proteomes" id="UP000093000"/>
    </source>
</evidence>
<evidence type="ECO:0000256" key="2">
    <source>
        <dbReference type="ARBA" id="ARBA00022448"/>
    </source>
</evidence>
<dbReference type="STRING" id="101091.A0A1C7NMX1"/>
<feature type="transmembrane region" description="Helical" evidence="9">
    <location>
        <begin position="449"/>
        <end position="482"/>
    </location>
</feature>
<dbReference type="Proteomes" id="UP000093000">
    <property type="component" value="Unassembled WGS sequence"/>
</dbReference>
<keyword evidence="4 9" id="KW-0812">Transmembrane</keyword>
<dbReference type="OrthoDB" id="1368at2759"/>
<evidence type="ECO:0000256" key="4">
    <source>
        <dbReference type="ARBA" id="ARBA00022692"/>
    </source>
</evidence>
<evidence type="ECO:0000256" key="9">
    <source>
        <dbReference type="SAM" id="Phobius"/>
    </source>
</evidence>
<accession>A0A1C7NMX1</accession>
<feature type="transmembrane region" description="Helical" evidence="9">
    <location>
        <begin position="44"/>
        <end position="67"/>
    </location>
</feature>
<reference evidence="10 11" key="1">
    <citation type="submission" date="2016-03" db="EMBL/GenBank/DDBJ databases">
        <title>Choanephora cucurbitarum.</title>
        <authorList>
            <person name="Min B."/>
            <person name="Park H."/>
            <person name="Park J.-H."/>
            <person name="Shin H.-D."/>
            <person name="Choi I.-G."/>
        </authorList>
    </citation>
    <scope>NUCLEOTIDE SEQUENCE [LARGE SCALE GENOMIC DNA]</scope>
    <source>
        <strain evidence="10 11">KUS-F28377</strain>
    </source>
</reference>
<evidence type="ECO:0000256" key="1">
    <source>
        <dbReference type="ARBA" id="ARBA00004651"/>
    </source>
</evidence>
<dbReference type="InterPro" id="IPR044669">
    <property type="entry name" value="YneE/VCCN1/2-like"/>
</dbReference>
<name>A0A1C7NMX1_9FUNG</name>
<dbReference type="GO" id="GO:0005886">
    <property type="term" value="C:plasma membrane"/>
    <property type="evidence" value="ECO:0007669"/>
    <property type="project" value="UniProtKB-SubCell"/>
</dbReference>
<keyword evidence="3" id="KW-1003">Cell membrane</keyword>
<keyword evidence="7 9" id="KW-0472">Membrane</keyword>
<evidence type="ECO:0008006" key="12">
    <source>
        <dbReference type="Google" id="ProtNLM"/>
    </source>
</evidence>